<evidence type="ECO:0000256" key="7">
    <source>
        <dbReference type="PIRNR" id="PIRNR005719"/>
    </source>
</evidence>
<keyword evidence="4 8" id="KW-0175">Coiled coil</keyword>
<dbReference type="GO" id="GO:0005524">
    <property type="term" value="F:ATP binding"/>
    <property type="evidence" value="ECO:0007669"/>
    <property type="project" value="InterPro"/>
</dbReference>
<dbReference type="InterPro" id="IPR024704">
    <property type="entry name" value="SMC"/>
</dbReference>
<dbReference type="Gene3D" id="3.30.70.1620">
    <property type="match status" value="1"/>
</dbReference>
<evidence type="ECO:0000256" key="5">
    <source>
        <dbReference type="ARBA" id="ARBA00023242"/>
    </source>
</evidence>
<comment type="caution">
    <text evidence="10">The sequence shown here is derived from an EMBL/GenBank/DDBJ whole genome shotgun (WGS) entry which is preliminary data.</text>
</comment>
<evidence type="ECO:0000256" key="1">
    <source>
        <dbReference type="ARBA" id="ARBA00004123"/>
    </source>
</evidence>
<gene>
    <name evidence="10" type="ORF">BaOVIS_010720</name>
</gene>
<evidence type="ECO:0000313" key="11">
    <source>
        <dbReference type="Proteomes" id="UP001057455"/>
    </source>
</evidence>
<evidence type="ECO:0000313" key="10">
    <source>
        <dbReference type="EMBL" id="GFE53668.1"/>
    </source>
</evidence>
<keyword evidence="3" id="KW-0498">Mitosis</keyword>
<dbReference type="PANTHER" id="PTHR18937:SF12">
    <property type="entry name" value="STRUCTURAL MAINTENANCE OF CHROMOSOMES PROTEIN"/>
    <property type="match status" value="1"/>
</dbReference>
<feature type="coiled-coil region" evidence="8">
    <location>
        <begin position="370"/>
        <end position="425"/>
    </location>
</feature>
<dbReference type="InterPro" id="IPR036277">
    <property type="entry name" value="SMC_hinge_sf"/>
</dbReference>
<dbReference type="SUPFAM" id="SSF52540">
    <property type="entry name" value="P-loop containing nucleoside triphosphate hydrolases"/>
    <property type="match status" value="1"/>
</dbReference>
<dbReference type="PIRSF" id="PIRSF005719">
    <property type="entry name" value="SMC"/>
    <property type="match status" value="1"/>
</dbReference>
<dbReference type="PANTHER" id="PTHR18937">
    <property type="entry name" value="STRUCTURAL MAINTENANCE OF CHROMOSOMES SMC FAMILY MEMBER"/>
    <property type="match status" value="1"/>
</dbReference>
<dbReference type="GO" id="GO:0016887">
    <property type="term" value="F:ATP hydrolysis activity"/>
    <property type="evidence" value="ECO:0007669"/>
    <property type="project" value="InterPro"/>
</dbReference>
<protein>
    <recommendedName>
        <fullName evidence="7">Structural maintenance of chromosomes protein</fullName>
    </recommendedName>
</protein>
<feature type="coiled-coil region" evidence="8">
    <location>
        <begin position="814"/>
        <end position="848"/>
    </location>
</feature>
<dbReference type="Gene3D" id="3.40.50.300">
    <property type="entry name" value="P-loop containing nucleotide triphosphate hydrolases"/>
    <property type="match status" value="2"/>
</dbReference>
<dbReference type="InterPro" id="IPR010935">
    <property type="entry name" value="SMC_hinge"/>
</dbReference>
<dbReference type="Pfam" id="PF02463">
    <property type="entry name" value="SMC_N"/>
    <property type="match status" value="1"/>
</dbReference>
<dbReference type="GO" id="GO:0005634">
    <property type="term" value="C:nucleus"/>
    <property type="evidence" value="ECO:0007669"/>
    <property type="project" value="UniProtKB-SubCell"/>
</dbReference>
<dbReference type="GO" id="GO:0051301">
    <property type="term" value="P:cell division"/>
    <property type="evidence" value="ECO:0007669"/>
    <property type="project" value="UniProtKB-KW"/>
</dbReference>
<feature type="coiled-coil region" evidence="8">
    <location>
        <begin position="909"/>
        <end position="964"/>
    </location>
</feature>
<reference evidence="10" key="1">
    <citation type="submission" date="2019-12" db="EMBL/GenBank/DDBJ databases">
        <title>Genome sequence of Babesia ovis.</title>
        <authorList>
            <person name="Yamagishi J."/>
            <person name="Sevinc F."/>
            <person name="Xuan X."/>
        </authorList>
    </citation>
    <scope>NUCLEOTIDE SEQUENCE</scope>
    <source>
        <strain evidence="10">Selcuk</strain>
    </source>
</reference>
<dbReference type="InterPro" id="IPR003395">
    <property type="entry name" value="RecF/RecN/SMC_N"/>
</dbReference>
<organism evidence="10 11">
    <name type="scientific">Babesia ovis</name>
    <dbReference type="NCBI Taxonomy" id="5869"/>
    <lineage>
        <taxon>Eukaryota</taxon>
        <taxon>Sar</taxon>
        <taxon>Alveolata</taxon>
        <taxon>Apicomplexa</taxon>
        <taxon>Aconoidasida</taxon>
        <taxon>Piroplasmida</taxon>
        <taxon>Babesiidae</taxon>
        <taxon>Babesia</taxon>
    </lineage>
</organism>
<feature type="coiled-coil region" evidence="8">
    <location>
        <begin position="300"/>
        <end position="334"/>
    </location>
</feature>
<evidence type="ECO:0000256" key="2">
    <source>
        <dbReference type="ARBA" id="ARBA00022618"/>
    </source>
</evidence>
<dbReference type="Pfam" id="PF06470">
    <property type="entry name" value="SMC_hinge"/>
    <property type="match status" value="1"/>
</dbReference>
<dbReference type="EMBL" id="BLIY01000007">
    <property type="protein sequence ID" value="GFE53668.1"/>
    <property type="molecule type" value="Genomic_DNA"/>
</dbReference>
<dbReference type="SUPFAM" id="SSF75553">
    <property type="entry name" value="Smc hinge domain"/>
    <property type="match status" value="1"/>
</dbReference>
<feature type="coiled-coil region" evidence="8">
    <location>
        <begin position="1119"/>
        <end position="1146"/>
    </location>
</feature>
<keyword evidence="11" id="KW-1185">Reference proteome</keyword>
<dbReference type="GO" id="GO:0008278">
    <property type="term" value="C:cohesin complex"/>
    <property type="evidence" value="ECO:0007669"/>
    <property type="project" value="TreeGrafter"/>
</dbReference>
<evidence type="ECO:0000256" key="4">
    <source>
        <dbReference type="ARBA" id="ARBA00023054"/>
    </source>
</evidence>
<name>A0A9W5WU89_BABOV</name>
<keyword evidence="2" id="KW-0132">Cell division</keyword>
<dbReference type="OrthoDB" id="5575062at2759"/>
<sequence length="1342" mass="153205">MRFIWDDSESDDDGGTICVTDTPTSDVADVFDMAEVSSIESRISAAKGEIVPLEEPPTPIMDENFGRIKELVLHNFKSYDGKVRICEFSKFTAIIGPNGCGKSNLMDAISFVLCISSTVLRGLNLKDLIHKPSHDRREPITDAYVELVLNGTHRPVTFRRQIHVSGTVSYYMDGESITFKQYKEHLREYRINTLGSTGLIFQGAVNDIATRSPAELTRLFETISGSSLYAKPYRYIKEKLERCRMEYRNLVSRKRSVQQELRHYRSIISTNVDYDEMLSQYKHAEARKYAYDFHLRAMKFASQKTEYERLTHQAAELNKRMSHMQDKRAELEHQRSGLYFEQSQLHRKLQEKQQVVLSKKDSMSKFYDTKSSLEKRISELDTLRDTLESDMDSLQRELEELCEQESHLKEECQSLESEMEKMRTSYVTLTPAQRQQYDGLLQSFNRTTSAMRIKLNLGRNKLVELTADRDRVRNELDSLRKYHSKLVASSKPHDNMYQGLCTRLRETDDSIELLSMTKSRLEHERSQVTARKTTLQEEKDTLDNHLRTLNVAKVEYRQILRRRQYTQELISSISGVHGEVLSLCEITNACYHDGIMAALGTRGHTIVTDNLVTIQECITKLRRDKVFKRDFLPLDSLNPSKSDYRTRLLDLFRSRGVRVEYKLAIDCLVYHRRYGSLFEYLLGDTLLVPTMEDAEILIACDSNHSLGFNVVTQKGQVITRDRTIILDSAVYSKNSQLELELAEFSRLSLKSERLDQDIQLLSKKLTGIQNSLQDTLDRLQKHYRAKDLLKMKVDFARNHKEASDQQLCASQEKIAVISTRLSALEKELEALNKAQENDESIINNLQRTHFEKLNTELGVEDVHGLLTSGQDSVVRLSSTLEHKRALMLRCARDKSEIEKRLDHLRHKSLADVRERHQSALAELHTLMKENHALHRDLAASERDLAADRERFDELTKQIERCHERMKFLQYDHDYGIDSTNGDEGLATGDDDIDMTDSVPNRDGNDNVESSQALHVVPLRESKEQIASKLLELTASMRELQRLAMDIAENCRMRNVNCNISVPKSLRDSTSDFVPEFPELLSADLLDTASESEGDIEAKLVTIQSEMDSLRKSLVACRARDDAEARLQRAQVDSDHLDADIASAKAECSKLEPDFERIKKERTSLFLNCFNSAKRLVGPIYRSLSAQDGNDETTGGTAFLTLDDDVSGSVSEPFLCSIRYNTMPPMKKFLDLSLQSGGEKALSSLALLLALHSFRRSPFVVLDEIDANLDSMKVSNLVSFLKRSDFQVIIISLKPSLFSRADLLVGVFTCHQKSSSNCVVFNLSEYDDIEEEVSAPPAAIADS</sequence>
<dbReference type="Gene3D" id="1.20.5.340">
    <property type="match status" value="1"/>
</dbReference>
<dbReference type="GO" id="GO:0003677">
    <property type="term" value="F:DNA binding"/>
    <property type="evidence" value="ECO:0007669"/>
    <property type="project" value="TreeGrafter"/>
</dbReference>
<dbReference type="SMART" id="SM00968">
    <property type="entry name" value="SMC_hinge"/>
    <property type="match status" value="1"/>
</dbReference>
<evidence type="ECO:0000256" key="6">
    <source>
        <dbReference type="ARBA" id="ARBA00023306"/>
    </source>
</evidence>
<dbReference type="Gene3D" id="1.20.1060.20">
    <property type="match status" value="1"/>
</dbReference>
<evidence type="ECO:0000259" key="9">
    <source>
        <dbReference type="SMART" id="SM00968"/>
    </source>
</evidence>
<feature type="coiled-coil region" evidence="8">
    <location>
        <begin position="518"/>
        <end position="555"/>
    </location>
</feature>
<keyword evidence="6" id="KW-0131">Cell cycle</keyword>
<proteinExistence type="inferred from homology"/>
<comment type="similarity">
    <text evidence="7">Belongs to the SMC family.</text>
</comment>
<keyword evidence="5 7" id="KW-0539">Nucleus</keyword>
<accession>A0A9W5WU89</accession>
<dbReference type="InterPro" id="IPR027417">
    <property type="entry name" value="P-loop_NTPase"/>
</dbReference>
<dbReference type="Proteomes" id="UP001057455">
    <property type="component" value="Unassembled WGS sequence"/>
</dbReference>
<feature type="domain" description="SMC hinge" evidence="9">
    <location>
        <begin position="574"/>
        <end position="698"/>
    </location>
</feature>
<dbReference type="GO" id="GO:0007062">
    <property type="term" value="P:sister chromatid cohesion"/>
    <property type="evidence" value="ECO:0007669"/>
    <property type="project" value="TreeGrafter"/>
</dbReference>
<comment type="subcellular location">
    <subcellularLocation>
        <location evidence="1 7">Nucleus</location>
    </subcellularLocation>
</comment>
<evidence type="ECO:0000256" key="8">
    <source>
        <dbReference type="SAM" id="Coils"/>
    </source>
</evidence>
<evidence type="ECO:0000256" key="3">
    <source>
        <dbReference type="ARBA" id="ARBA00022776"/>
    </source>
</evidence>